<dbReference type="PRINTS" id="PR01803">
    <property type="entry name" value="TCSIALIDASE"/>
</dbReference>
<dbReference type="Proteomes" id="UP000284403">
    <property type="component" value="Unassembled WGS sequence"/>
</dbReference>
<gene>
    <name evidence="4" type="ORF">Tco025E_09021</name>
</gene>
<dbReference type="AlphaFoldDB" id="A0A422N2S0"/>
<evidence type="ECO:0000259" key="3">
    <source>
        <dbReference type="Pfam" id="PF22925"/>
    </source>
</evidence>
<feature type="compositionally biased region" description="Polar residues" evidence="1">
    <location>
        <begin position="492"/>
        <end position="505"/>
    </location>
</feature>
<feature type="non-terminal residue" evidence="4">
    <location>
        <position position="553"/>
    </location>
</feature>
<protein>
    <submittedName>
        <fullName evidence="4">Group II trans-sialidase superfamily</fullName>
    </submittedName>
</protein>
<accession>A0A422N2S0</accession>
<feature type="domain" description="Sialidase" evidence="2">
    <location>
        <begin position="12"/>
        <end position="87"/>
    </location>
</feature>
<dbReference type="SUPFAM" id="SSF49899">
    <property type="entry name" value="Concanavalin A-like lectins/glucanases"/>
    <property type="match status" value="1"/>
</dbReference>
<dbReference type="RefSeq" id="XP_029224106.1">
    <property type="nucleotide sequence ID" value="XM_029375850.1"/>
</dbReference>
<dbReference type="InterPro" id="IPR036278">
    <property type="entry name" value="Sialidase_sf"/>
</dbReference>
<organism evidence="4 5">
    <name type="scientific">Trypanosoma conorhini</name>
    <dbReference type="NCBI Taxonomy" id="83891"/>
    <lineage>
        <taxon>Eukaryota</taxon>
        <taxon>Discoba</taxon>
        <taxon>Euglenozoa</taxon>
        <taxon>Kinetoplastea</taxon>
        <taxon>Metakinetoplastina</taxon>
        <taxon>Trypanosomatida</taxon>
        <taxon>Trypanosomatidae</taxon>
        <taxon>Trypanosoma</taxon>
    </lineage>
</organism>
<name>A0A422N2S0_9TRYP</name>
<dbReference type="InterPro" id="IPR013320">
    <property type="entry name" value="ConA-like_dom_sf"/>
</dbReference>
<dbReference type="InterPro" id="IPR055239">
    <property type="entry name" value="TS_C"/>
</dbReference>
<dbReference type="InterPro" id="IPR008377">
    <property type="entry name" value="Sialidase_trypan"/>
</dbReference>
<feature type="domain" description="Trans-sialidase C-terminal" evidence="3">
    <location>
        <begin position="129"/>
        <end position="328"/>
    </location>
</feature>
<dbReference type="Gene3D" id="2.60.120.200">
    <property type="match status" value="1"/>
</dbReference>
<dbReference type="GeneID" id="40322632"/>
<proteinExistence type="predicted"/>
<feature type="compositionally biased region" description="Low complexity" evidence="1">
    <location>
        <begin position="332"/>
        <end position="361"/>
    </location>
</feature>
<evidence type="ECO:0000256" key="1">
    <source>
        <dbReference type="SAM" id="MobiDB-lite"/>
    </source>
</evidence>
<feature type="non-terminal residue" evidence="4">
    <location>
        <position position="1"/>
    </location>
</feature>
<dbReference type="Pfam" id="PF13859">
    <property type="entry name" value="BNR_3"/>
    <property type="match status" value="1"/>
</dbReference>
<feature type="compositionally biased region" description="Gly residues" evidence="1">
    <location>
        <begin position="390"/>
        <end position="401"/>
    </location>
</feature>
<evidence type="ECO:0000313" key="5">
    <source>
        <dbReference type="Proteomes" id="UP000284403"/>
    </source>
</evidence>
<dbReference type="InterPro" id="IPR011040">
    <property type="entry name" value="Sialidase"/>
</dbReference>
<dbReference type="GO" id="GO:0004308">
    <property type="term" value="F:exo-alpha-sialidase activity"/>
    <property type="evidence" value="ECO:0007669"/>
    <property type="project" value="InterPro"/>
</dbReference>
<feature type="compositionally biased region" description="Low complexity" evidence="1">
    <location>
        <begin position="372"/>
        <end position="389"/>
    </location>
</feature>
<dbReference type="EMBL" id="MKKU01000930">
    <property type="protein sequence ID" value="RNE99772.1"/>
    <property type="molecule type" value="Genomic_DNA"/>
</dbReference>
<keyword evidence="5" id="KW-1185">Reference proteome</keyword>
<sequence>KQTSATASACDVLTTATIAGTRVMLYTQKDYPLGEALVAEAKAKALFLWATDNNRTFRVGPISTDAAGNTPLSSALLYSNDKLHFLQERGNRTTAGLFLSPLTEELGTITSVLGTWAKLDSAFSESSVPTAGLVGFLSNASSDAAWDDAYRCLNAVVTNGKKVDNGFEFTGPESYAFWPVNMWDYGHVYGFVNYAFTLVATVTIHQAPKGSAPLLGASLEDYGSTKFVGLAYTAEMKWETVLNGTATAPNSNWELGKEYQVALVLQGSRGSVYVDGELVGSSDALPTPEARNYEISYLYFGDEAGGTDRGGGSVTVTNVFLYNRPLSEAELAAPAKGPAASAGQQRGTPSPSGGSGNSNAAEESKEEVDAHGAASGSEESAPSSSPEQGAGTGREGTGTGQAVGAEPSGQQRGSSPPADDAVTAGPVGDASVQSGPMDDGQAQQTPPSHAPENVGGVPSASAAPTSETPNAAAKENGADPQTAAGSDGGHETPSNAATAPSNAVTAPSNAVTAPSNAATAPSNAATAPSNAVTAPSNAAAAPSNAATAPSNAA</sequence>
<evidence type="ECO:0000313" key="4">
    <source>
        <dbReference type="EMBL" id="RNE99772.1"/>
    </source>
</evidence>
<reference evidence="4 5" key="1">
    <citation type="journal article" date="2018" name="BMC Genomics">
        <title>Genomic comparison of Trypanosoma conorhini and Trypanosoma rangeli to Trypanosoma cruzi strains of high and low virulence.</title>
        <authorList>
            <person name="Bradwell K.R."/>
            <person name="Koparde V.N."/>
            <person name="Matveyev A.V."/>
            <person name="Serrano M.G."/>
            <person name="Alves J.M."/>
            <person name="Parikh H."/>
            <person name="Huang B."/>
            <person name="Lee V."/>
            <person name="Espinosa-Alvarez O."/>
            <person name="Ortiz P.A."/>
            <person name="Costa-Martins A.G."/>
            <person name="Teixeira M.M."/>
            <person name="Buck G.A."/>
        </authorList>
    </citation>
    <scope>NUCLEOTIDE SEQUENCE [LARGE SCALE GENOMIC DNA]</scope>
    <source>
        <strain evidence="4 5">025E</strain>
    </source>
</reference>
<dbReference type="Pfam" id="PF22925">
    <property type="entry name" value="TS_C"/>
    <property type="match status" value="1"/>
</dbReference>
<dbReference type="Gene3D" id="2.120.10.10">
    <property type="match status" value="1"/>
</dbReference>
<comment type="caution">
    <text evidence="4">The sequence shown here is derived from an EMBL/GenBank/DDBJ whole genome shotgun (WGS) entry which is preliminary data.</text>
</comment>
<evidence type="ECO:0000259" key="2">
    <source>
        <dbReference type="Pfam" id="PF13859"/>
    </source>
</evidence>
<dbReference type="SUPFAM" id="SSF50939">
    <property type="entry name" value="Sialidases"/>
    <property type="match status" value="1"/>
</dbReference>
<feature type="compositionally biased region" description="Low complexity" evidence="1">
    <location>
        <begin position="506"/>
        <end position="553"/>
    </location>
</feature>
<feature type="region of interest" description="Disordered" evidence="1">
    <location>
        <begin position="332"/>
        <end position="553"/>
    </location>
</feature>